<protein>
    <submittedName>
        <fullName evidence="1">Uncharacterized protein</fullName>
    </submittedName>
</protein>
<reference evidence="1" key="1">
    <citation type="submission" date="2020-10" db="EMBL/GenBank/DDBJ databases">
        <title>High-Quality Genome Resource of Clonostachys rosea strain S41 by Oxford Nanopore Long-Read Sequencing.</title>
        <authorList>
            <person name="Wang H."/>
        </authorList>
    </citation>
    <scope>NUCLEOTIDE SEQUENCE</scope>
    <source>
        <strain evidence="1">S41</strain>
    </source>
</reference>
<name>A0A8H7NNC8_BIOOC</name>
<dbReference type="AlphaFoldDB" id="A0A8H7NNC8"/>
<gene>
    <name evidence="1" type="ORF">IM811_000592</name>
</gene>
<proteinExistence type="predicted"/>
<accession>A0A8H7NNC8</accession>
<dbReference type="EMBL" id="JADCTT010000001">
    <property type="protein sequence ID" value="KAF9758898.1"/>
    <property type="molecule type" value="Genomic_DNA"/>
</dbReference>
<dbReference type="Proteomes" id="UP000616885">
    <property type="component" value="Unassembled WGS sequence"/>
</dbReference>
<evidence type="ECO:0000313" key="1">
    <source>
        <dbReference type="EMBL" id="KAF9758898.1"/>
    </source>
</evidence>
<comment type="caution">
    <text evidence="1">The sequence shown here is derived from an EMBL/GenBank/DDBJ whole genome shotgun (WGS) entry which is preliminary data.</text>
</comment>
<organism evidence="1 2">
    <name type="scientific">Bionectria ochroleuca</name>
    <name type="common">Gliocladium roseum</name>
    <dbReference type="NCBI Taxonomy" id="29856"/>
    <lineage>
        <taxon>Eukaryota</taxon>
        <taxon>Fungi</taxon>
        <taxon>Dikarya</taxon>
        <taxon>Ascomycota</taxon>
        <taxon>Pezizomycotina</taxon>
        <taxon>Sordariomycetes</taxon>
        <taxon>Hypocreomycetidae</taxon>
        <taxon>Hypocreales</taxon>
        <taxon>Bionectriaceae</taxon>
        <taxon>Clonostachys</taxon>
    </lineage>
</organism>
<sequence>MQWLNICLISPSFAPFLSRPNNTAGVKKNAQEFACSRTRSFGNDINIPLLKRFIWIKWVAPSKQNKETRMQAPVSHAPVSMYRPHRPLSFVVGPGRTSVCSEPRHFKPPGA</sequence>
<evidence type="ECO:0000313" key="2">
    <source>
        <dbReference type="Proteomes" id="UP000616885"/>
    </source>
</evidence>